<dbReference type="KEGG" id="ncu:F0U83_12695"/>
<dbReference type="OrthoDB" id="5905915at2"/>
<name>A0A5P1RE13_9GAMM</name>
<evidence type="ECO:0000313" key="2">
    <source>
        <dbReference type="EMBL" id="QEQ97505.1"/>
    </source>
</evidence>
<feature type="region of interest" description="Disordered" evidence="1">
    <location>
        <begin position="88"/>
        <end position="110"/>
    </location>
</feature>
<organism evidence="2 3">
    <name type="scientific">Neptunomonas concharum</name>
    <dbReference type="NCBI Taxonomy" id="1031538"/>
    <lineage>
        <taxon>Bacteria</taxon>
        <taxon>Pseudomonadati</taxon>
        <taxon>Pseudomonadota</taxon>
        <taxon>Gammaproteobacteria</taxon>
        <taxon>Oceanospirillales</taxon>
        <taxon>Oceanospirillaceae</taxon>
        <taxon>Neptunomonas</taxon>
    </lineage>
</organism>
<gene>
    <name evidence="2" type="ORF">F0U83_12695</name>
</gene>
<keyword evidence="3" id="KW-1185">Reference proteome</keyword>
<dbReference type="EMBL" id="CP043869">
    <property type="protein sequence ID" value="QEQ97505.1"/>
    <property type="molecule type" value="Genomic_DNA"/>
</dbReference>
<sequence length="110" mass="12495">MPCDYYAINPMIPERLQILCGSLSAFCTMMIPPRIQAMTAGKKYSFSVEKNDAEWAVSILRRASSRKTVVSKRQAGFASEEEATAWGESELKSFQQQQAERNKRKAKDRN</sequence>
<dbReference type="Pfam" id="PF12286">
    <property type="entry name" value="DUF3622"/>
    <property type="match status" value="1"/>
</dbReference>
<dbReference type="AlphaFoldDB" id="A0A5P1RE13"/>
<proteinExistence type="predicted"/>
<accession>A0A5P1RE13</accession>
<dbReference type="InterPro" id="IPR022069">
    <property type="entry name" value="DUF3622"/>
</dbReference>
<protein>
    <submittedName>
        <fullName evidence="2">DUF3622 domain-containing protein</fullName>
    </submittedName>
</protein>
<reference evidence="2 3" key="1">
    <citation type="journal article" date="2019" name="Biochem. Eng. J.">
        <title>Metabolic engineering of the marine bacteria Neptunomonas concharum for the production of acetoin and meso-2,3-butanediol from acetate.</title>
        <authorList>
            <person name="Li W."/>
            <person name="Pu N."/>
            <person name="Liu C.-X."/>
            <person name="Yuan Q.-P."/>
            <person name="Li Z.-J."/>
        </authorList>
    </citation>
    <scope>NUCLEOTIDE SEQUENCE [LARGE SCALE GENOMIC DNA]</scope>
    <source>
        <strain evidence="2 3">JCM17730</strain>
    </source>
</reference>
<evidence type="ECO:0000313" key="3">
    <source>
        <dbReference type="Proteomes" id="UP000324760"/>
    </source>
</evidence>
<dbReference type="Proteomes" id="UP000324760">
    <property type="component" value="Chromosome"/>
</dbReference>
<evidence type="ECO:0000256" key="1">
    <source>
        <dbReference type="SAM" id="MobiDB-lite"/>
    </source>
</evidence>